<comment type="caution">
    <text evidence="2">The sequence shown here is derived from an EMBL/GenBank/DDBJ whole genome shotgun (WGS) entry which is preliminary data.</text>
</comment>
<evidence type="ECO:0000256" key="1">
    <source>
        <dbReference type="SAM" id="MobiDB-lite"/>
    </source>
</evidence>
<feature type="region of interest" description="Disordered" evidence="1">
    <location>
        <begin position="38"/>
        <end position="60"/>
    </location>
</feature>
<evidence type="ECO:0000313" key="3">
    <source>
        <dbReference type="EMBL" id="MBX8644838.1"/>
    </source>
</evidence>
<evidence type="ECO:0000313" key="2">
    <source>
        <dbReference type="EMBL" id="MBX8632685.1"/>
    </source>
</evidence>
<dbReference type="EMBL" id="JAGVSJ010000051">
    <property type="protein sequence ID" value="MBX8632685.1"/>
    <property type="molecule type" value="Genomic_DNA"/>
</dbReference>
<gene>
    <name evidence="2" type="ORF">J9259_09280</name>
    <name evidence="3" type="ORF">KIY12_09000</name>
</gene>
<reference evidence="2" key="1">
    <citation type="submission" date="2021-04" db="EMBL/GenBank/DDBJ databases">
        <title>Genomic insights into ecological role and evolution of a novel Thermoplasmata order Candidatus Sysuiplasmatales.</title>
        <authorList>
            <person name="Yuan Y."/>
        </authorList>
    </citation>
    <scope>NUCLEOTIDE SEQUENCE</scope>
    <source>
        <strain evidence="3">TUT19-bin139</strain>
        <strain evidence="2">YP2-bin.285</strain>
    </source>
</reference>
<feature type="compositionally biased region" description="Basic and acidic residues" evidence="1">
    <location>
        <begin position="38"/>
        <end position="47"/>
    </location>
</feature>
<sequence length="60" mass="6557">MAEGKAGYIVAGNDLFFEPGIVAVMRNKIKDDSGIETRRLDMSKPEVEADISNNTKQQTG</sequence>
<feature type="compositionally biased region" description="Polar residues" evidence="1">
    <location>
        <begin position="51"/>
        <end position="60"/>
    </location>
</feature>
<dbReference type="EMBL" id="JAHEAC010000109">
    <property type="protein sequence ID" value="MBX8644838.1"/>
    <property type="molecule type" value="Genomic_DNA"/>
</dbReference>
<protein>
    <submittedName>
        <fullName evidence="2">Uncharacterized protein</fullName>
    </submittedName>
</protein>
<dbReference type="AlphaFoldDB" id="A0A8J8CF05"/>
<organism evidence="2 4">
    <name type="scientific">Candidatus Sysuiplasma superficiale</name>
    <dbReference type="NCBI Taxonomy" id="2823368"/>
    <lineage>
        <taxon>Archaea</taxon>
        <taxon>Methanobacteriati</taxon>
        <taxon>Thermoplasmatota</taxon>
        <taxon>Thermoplasmata</taxon>
        <taxon>Candidatus Sysuiplasmatales</taxon>
        <taxon>Candidatus Sysuiplasmataceae</taxon>
        <taxon>Candidatus Sysuiplasma</taxon>
    </lineage>
</organism>
<name>A0A8J8CF05_9ARCH</name>
<dbReference type="Proteomes" id="UP000750197">
    <property type="component" value="Unassembled WGS sequence"/>
</dbReference>
<dbReference type="Proteomes" id="UP000716004">
    <property type="component" value="Unassembled WGS sequence"/>
</dbReference>
<evidence type="ECO:0000313" key="4">
    <source>
        <dbReference type="Proteomes" id="UP000716004"/>
    </source>
</evidence>
<proteinExistence type="predicted"/>
<accession>A0A8J8CF05</accession>